<sequence>MCRTLVFDDCVKMLHVDFKVVIVKSSIDFNHQCQNIQLVFKCLLYFTQCFNNLFAIYKYILLVWLMKPFCLNGSHLCSLHVCCCPGYTPCVLLPWLHSMCAVALVTLHVCCCPGYIHKKRLLTLSKQAAEQQSHINDTDCGCLIIWIFSS</sequence>
<dbReference type="AlphaFoldDB" id="G3PNS3"/>
<accession>G3PNS3</accession>
<proteinExistence type="predicted"/>
<keyword evidence="1" id="KW-0472">Membrane</keyword>
<evidence type="ECO:0000313" key="2">
    <source>
        <dbReference type="Ensembl" id="ENSGACP00000019256.1"/>
    </source>
</evidence>
<name>G3PNS3_GASAC</name>
<feature type="transmembrane region" description="Helical" evidence="1">
    <location>
        <begin position="95"/>
        <end position="116"/>
    </location>
</feature>
<reference evidence="2" key="1">
    <citation type="submission" date="2006-01" db="EMBL/GenBank/DDBJ databases">
        <authorList>
            <person name="Lindblad-Toh K."/>
            <person name="Mauceli E."/>
            <person name="Grabherr M."/>
            <person name="Chang J.L."/>
            <person name="Lander E.S."/>
        </authorList>
    </citation>
    <scope>NUCLEOTIDE SEQUENCE [LARGE SCALE GENOMIC DNA]</scope>
</reference>
<protein>
    <submittedName>
        <fullName evidence="2">Uncharacterized protein</fullName>
    </submittedName>
</protein>
<dbReference type="InParanoid" id="G3PNS3"/>
<feature type="transmembrane region" description="Helical" evidence="1">
    <location>
        <begin position="42"/>
        <end position="66"/>
    </location>
</feature>
<keyword evidence="1" id="KW-0812">Transmembrane</keyword>
<dbReference type="Ensembl" id="ENSGACT00000019294.1">
    <property type="protein sequence ID" value="ENSGACP00000019256.1"/>
    <property type="gene ID" value="ENSGACG00000014595.1"/>
</dbReference>
<organism evidence="2">
    <name type="scientific">Gasterosteus aculeatus</name>
    <name type="common">Three-spined stickleback</name>
    <dbReference type="NCBI Taxonomy" id="69293"/>
    <lineage>
        <taxon>Eukaryota</taxon>
        <taxon>Metazoa</taxon>
        <taxon>Chordata</taxon>
        <taxon>Craniata</taxon>
        <taxon>Vertebrata</taxon>
        <taxon>Euteleostomi</taxon>
        <taxon>Actinopterygii</taxon>
        <taxon>Neopterygii</taxon>
        <taxon>Teleostei</taxon>
        <taxon>Neoteleostei</taxon>
        <taxon>Acanthomorphata</taxon>
        <taxon>Eupercaria</taxon>
        <taxon>Perciformes</taxon>
        <taxon>Cottioidei</taxon>
        <taxon>Gasterosteales</taxon>
        <taxon>Gasterosteidae</taxon>
        <taxon>Gasterosteus</taxon>
    </lineage>
</organism>
<keyword evidence="1" id="KW-1133">Transmembrane helix</keyword>
<evidence type="ECO:0000256" key="1">
    <source>
        <dbReference type="SAM" id="Phobius"/>
    </source>
</evidence>
<reference evidence="2" key="2">
    <citation type="submission" date="2024-04" db="UniProtKB">
        <authorList>
            <consortium name="Ensembl"/>
        </authorList>
    </citation>
    <scope>IDENTIFICATION</scope>
</reference>
<dbReference type="Bgee" id="ENSGACG00000014595">
    <property type="expression patterns" value="Expressed in intestinal epithelial cell and 9 other cell types or tissues"/>
</dbReference>